<keyword evidence="2" id="KW-1185">Reference proteome</keyword>
<gene>
    <name evidence="1" type="ORF">RM538_03265</name>
</gene>
<evidence type="ECO:0000313" key="1">
    <source>
        <dbReference type="EMBL" id="MDT0555007.1"/>
    </source>
</evidence>
<proteinExistence type="predicted"/>
<sequence>MNLYFSFLSTLSLLVLFSGCTSKQKDTTLLNTEIVSASNTVKKRELSQDFNEYWYAGNAEITSYKLSQERYGELREGNAVTIFVTEDFVPKKQVKADSPSEENIPVLKLNRTKKFLTGIYPYSIMTSTFSPVASTENALKVTNSVQEWCGQVFMQLNNKSEYEINSYSYFESEGDQSLQLKKDWLEDEIWSLIRIHPEELPTGDIMMIPSFESIRLRHKEIKAYTAFANLKQGDSISSYSLNYPNLQRELKIYFQSEFPYQIEKWEEINGANNTESLKTTATRLKTIKTAYWRQNNNKDVVLRDSLGL</sequence>
<dbReference type="Proteomes" id="UP001254488">
    <property type="component" value="Unassembled WGS sequence"/>
</dbReference>
<dbReference type="EMBL" id="JAVRHZ010000001">
    <property type="protein sequence ID" value="MDT0555007.1"/>
    <property type="molecule type" value="Genomic_DNA"/>
</dbReference>
<accession>A0ABU2Y9Z1</accession>
<organism evidence="1 2">
    <name type="scientific">Patiriisocius hiemis</name>
    <dbReference type="NCBI Taxonomy" id="3075604"/>
    <lineage>
        <taxon>Bacteria</taxon>
        <taxon>Pseudomonadati</taxon>
        <taxon>Bacteroidota</taxon>
        <taxon>Flavobacteriia</taxon>
        <taxon>Flavobacteriales</taxon>
        <taxon>Flavobacteriaceae</taxon>
        <taxon>Patiriisocius</taxon>
    </lineage>
</organism>
<evidence type="ECO:0000313" key="2">
    <source>
        <dbReference type="Proteomes" id="UP001254488"/>
    </source>
</evidence>
<dbReference type="RefSeq" id="WP_311331961.1">
    <property type="nucleotide sequence ID" value="NZ_JAVRHZ010000001.1"/>
</dbReference>
<name>A0ABU2Y9Z1_9FLAO</name>
<protein>
    <submittedName>
        <fullName evidence="1">Septum formation inhibitor Maf</fullName>
    </submittedName>
</protein>
<reference evidence="1 2" key="1">
    <citation type="submission" date="2023-09" db="EMBL/GenBank/DDBJ databases">
        <authorList>
            <person name="Rey-Velasco X."/>
        </authorList>
    </citation>
    <scope>NUCLEOTIDE SEQUENCE [LARGE SCALE GENOMIC DNA]</scope>
    <source>
        <strain evidence="1 2">W242</strain>
    </source>
</reference>
<comment type="caution">
    <text evidence="1">The sequence shown here is derived from an EMBL/GenBank/DDBJ whole genome shotgun (WGS) entry which is preliminary data.</text>
</comment>